<keyword evidence="10" id="KW-1185">Reference proteome</keyword>
<dbReference type="GO" id="GO:0000978">
    <property type="term" value="F:RNA polymerase II cis-regulatory region sequence-specific DNA binding"/>
    <property type="evidence" value="ECO:0007669"/>
    <property type="project" value="TreeGrafter"/>
</dbReference>
<dbReference type="OrthoDB" id="654211at2759"/>
<dbReference type="EMBL" id="LODT01000013">
    <property type="protein sequence ID" value="KYR00818.1"/>
    <property type="molecule type" value="Genomic_DNA"/>
</dbReference>
<protein>
    <recommendedName>
        <fullName evidence="8">C2H2-type domain-containing protein</fullName>
    </recommendedName>
</protein>
<proteinExistence type="predicted"/>
<evidence type="ECO:0000259" key="8">
    <source>
        <dbReference type="PROSITE" id="PS50157"/>
    </source>
</evidence>
<dbReference type="InterPro" id="IPR036236">
    <property type="entry name" value="Znf_C2H2_sf"/>
</dbReference>
<keyword evidence="6" id="KW-0175">Coiled coil</keyword>
<feature type="region of interest" description="Disordered" evidence="7">
    <location>
        <begin position="508"/>
        <end position="531"/>
    </location>
</feature>
<evidence type="ECO:0000256" key="3">
    <source>
        <dbReference type="ARBA" id="ARBA00022771"/>
    </source>
</evidence>
<feature type="compositionally biased region" description="Acidic residues" evidence="7">
    <location>
        <begin position="1117"/>
        <end position="1130"/>
    </location>
</feature>
<dbReference type="AlphaFoldDB" id="A0A152A3J3"/>
<organism evidence="9 10">
    <name type="scientific">Tieghemostelium lacteum</name>
    <name type="common">Slime mold</name>
    <name type="synonym">Dictyostelium lacteum</name>
    <dbReference type="NCBI Taxonomy" id="361077"/>
    <lineage>
        <taxon>Eukaryota</taxon>
        <taxon>Amoebozoa</taxon>
        <taxon>Evosea</taxon>
        <taxon>Eumycetozoa</taxon>
        <taxon>Dictyostelia</taxon>
        <taxon>Dictyosteliales</taxon>
        <taxon>Raperosteliaceae</taxon>
        <taxon>Tieghemostelium</taxon>
    </lineage>
</organism>
<feature type="region of interest" description="Disordered" evidence="7">
    <location>
        <begin position="1034"/>
        <end position="1069"/>
    </location>
</feature>
<evidence type="ECO:0000256" key="4">
    <source>
        <dbReference type="ARBA" id="ARBA00022833"/>
    </source>
</evidence>
<keyword evidence="1" id="KW-0479">Metal-binding</keyword>
<dbReference type="GO" id="GO:0045944">
    <property type="term" value="P:positive regulation of transcription by RNA polymerase II"/>
    <property type="evidence" value="ECO:0007669"/>
    <property type="project" value="UniProtKB-ARBA"/>
</dbReference>
<evidence type="ECO:0000256" key="1">
    <source>
        <dbReference type="ARBA" id="ARBA00022723"/>
    </source>
</evidence>
<feature type="domain" description="C2H2-type" evidence="8">
    <location>
        <begin position="317"/>
        <end position="347"/>
    </location>
</feature>
<dbReference type="PANTHER" id="PTHR19818:SF169">
    <property type="entry name" value="C2H2-TYPE DOMAIN-CONTAINING PROTEIN"/>
    <property type="match status" value="1"/>
</dbReference>
<dbReference type="PROSITE" id="PS00028">
    <property type="entry name" value="ZINC_FINGER_C2H2_1"/>
    <property type="match status" value="3"/>
</dbReference>
<dbReference type="PROSITE" id="PS50157">
    <property type="entry name" value="ZINC_FINGER_C2H2_2"/>
    <property type="match status" value="4"/>
</dbReference>
<dbReference type="Gene3D" id="3.30.160.60">
    <property type="entry name" value="Classic Zinc Finger"/>
    <property type="match status" value="3"/>
</dbReference>
<dbReference type="Proteomes" id="UP000076078">
    <property type="component" value="Unassembled WGS sequence"/>
</dbReference>
<comment type="caution">
    <text evidence="9">The sequence shown here is derived from an EMBL/GenBank/DDBJ whole genome shotgun (WGS) entry which is preliminary data.</text>
</comment>
<feature type="region of interest" description="Disordered" evidence="7">
    <location>
        <begin position="699"/>
        <end position="732"/>
    </location>
</feature>
<evidence type="ECO:0000313" key="10">
    <source>
        <dbReference type="Proteomes" id="UP000076078"/>
    </source>
</evidence>
<dbReference type="Pfam" id="PF23561">
    <property type="entry name" value="zf-C2H2_15"/>
    <property type="match status" value="1"/>
</dbReference>
<evidence type="ECO:0000313" key="9">
    <source>
        <dbReference type="EMBL" id="KYR00818.1"/>
    </source>
</evidence>
<feature type="region of interest" description="Disordered" evidence="7">
    <location>
        <begin position="922"/>
        <end position="946"/>
    </location>
</feature>
<feature type="compositionally biased region" description="Low complexity" evidence="7">
    <location>
        <begin position="929"/>
        <end position="946"/>
    </location>
</feature>
<feature type="compositionally biased region" description="Low complexity" evidence="7">
    <location>
        <begin position="226"/>
        <end position="267"/>
    </location>
</feature>
<dbReference type="SMART" id="SM00355">
    <property type="entry name" value="ZnF_C2H2"/>
    <property type="match status" value="5"/>
</dbReference>
<dbReference type="InterPro" id="IPR050329">
    <property type="entry name" value="GLI_C2H2-zinc-finger"/>
</dbReference>
<feature type="compositionally biased region" description="Low complexity" evidence="7">
    <location>
        <begin position="721"/>
        <end position="732"/>
    </location>
</feature>
<feature type="compositionally biased region" description="Basic and acidic residues" evidence="7">
    <location>
        <begin position="709"/>
        <end position="719"/>
    </location>
</feature>
<name>A0A152A3J3_TIELA</name>
<gene>
    <name evidence="9" type="ORF">DLAC_11531</name>
</gene>
<dbReference type="GO" id="GO:0000981">
    <property type="term" value="F:DNA-binding transcription factor activity, RNA polymerase II-specific"/>
    <property type="evidence" value="ECO:0007669"/>
    <property type="project" value="TreeGrafter"/>
</dbReference>
<feature type="region of interest" description="Disordered" evidence="7">
    <location>
        <begin position="133"/>
        <end position="172"/>
    </location>
</feature>
<dbReference type="InParanoid" id="A0A152A3J3"/>
<dbReference type="GO" id="GO:0005634">
    <property type="term" value="C:nucleus"/>
    <property type="evidence" value="ECO:0007669"/>
    <property type="project" value="UniProtKB-ARBA"/>
</dbReference>
<evidence type="ECO:0000256" key="6">
    <source>
        <dbReference type="SAM" id="Coils"/>
    </source>
</evidence>
<reference evidence="9 10" key="1">
    <citation type="submission" date="2015-12" db="EMBL/GenBank/DDBJ databases">
        <title>Dictyostelia acquired genes for synthesis and detection of signals that induce cell-type specialization by lateral gene transfer from prokaryotes.</title>
        <authorList>
            <person name="Gloeckner G."/>
            <person name="Schaap P."/>
        </authorList>
    </citation>
    <scope>NUCLEOTIDE SEQUENCE [LARGE SCALE GENOMIC DNA]</scope>
    <source>
        <strain evidence="9 10">TK</strain>
    </source>
</reference>
<dbReference type="InterPro" id="IPR056436">
    <property type="entry name" value="Znf-C2H2_ZIC1-5/GLI1-3-like"/>
</dbReference>
<feature type="compositionally biased region" description="Low complexity" evidence="7">
    <location>
        <begin position="275"/>
        <end position="293"/>
    </location>
</feature>
<keyword evidence="3 5" id="KW-0863">Zinc-finger</keyword>
<feature type="domain" description="C2H2-type" evidence="8">
    <location>
        <begin position="603"/>
        <end position="633"/>
    </location>
</feature>
<dbReference type="PANTHER" id="PTHR19818">
    <property type="entry name" value="ZINC FINGER PROTEIN ZIC AND GLI"/>
    <property type="match status" value="1"/>
</dbReference>
<feature type="region of interest" description="Disordered" evidence="7">
    <location>
        <begin position="793"/>
        <end position="817"/>
    </location>
</feature>
<feature type="coiled-coil region" evidence="6">
    <location>
        <begin position="439"/>
        <end position="473"/>
    </location>
</feature>
<feature type="compositionally biased region" description="Polar residues" evidence="7">
    <location>
        <begin position="159"/>
        <end position="172"/>
    </location>
</feature>
<keyword evidence="2" id="KW-0677">Repeat</keyword>
<accession>A0A152A3J3</accession>
<dbReference type="GO" id="GO:0008270">
    <property type="term" value="F:zinc ion binding"/>
    <property type="evidence" value="ECO:0007669"/>
    <property type="project" value="UniProtKB-KW"/>
</dbReference>
<feature type="domain" description="C2H2-type" evidence="8">
    <location>
        <begin position="574"/>
        <end position="602"/>
    </location>
</feature>
<keyword evidence="4" id="KW-0862">Zinc</keyword>
<feature type="region of interest" description="Disordered" evidence="7">
    <location>
        <begin position="1095"/>
        <end position="1130"/>
    </location>
</feature>
<sequence>MLSPGLTNKKNPPPNQNAANNFNLFDDLLQTNKLKTKTEPNNNINNNNTNNSNINNSREILTEWANLMATSHVSNYTPSINGSSGSINTVTNGNGNLGLTSNTLQTLSKISSALGVNLETFLVTLSQAKAQQQQQQQLHQQTPQSPRQPTPQSPIQLPLTPQQNISLGNPSTPDITSMYESLNSNSNYFFNFEHYNSPSTNTISNQSDFIFLLNNLHNSTGGLYGSSSSVQPISSQQQQLQQQQQHPLGATTTVTTTTTSTVTTVIPTPQPHQPPTQTSTNNNNNNNNSNATATNYYLNTATNNLQFPTQISSNGEFICKWNNCDMKFDTLTEFWIHFRTDHFKNKPAINPTDDAEANISAVNCDWETCGMAFKDFQSLIGHIKFSHLLDPCDPVANNRSLTRRKKTSIKDDKLNSNNVHIKSVDEMISQEYSVNKLLNINLQQQQQQQQHQNEIWENNNREDEGEMEDEDEETLIIVNNSNTTADKKSTSVKRKKLKEAKLPLVVSSGVDSNSASVNRKPRKRRSSDPPGPFECKWGDCKGVVFEKLSDLGDHLSDHVKNQKGKKSESHCEWNGCTRGDKPLKSAYNLIHHLRYKHTGEKPFHCDYPDCDSRFVQLSDLNEHKRNIHKFEDGYVKKKRNSKPQQLVIESSNITNLTTATTTMNTPKTSKSKLNNNNNNMLLNNIENNQLAPLLNIKYDNDEPSSQDDNYDHHDNEHIQQQHHQQVVQQQQHHNYSIQAMNVQEKDQLIINGTPHQIYHNHNHQNQHNNDKDMNTDDVDNFIIFEEYVDTFNSNNNSNNNTNSNSNNNSNNNLNTNNYKRDSFNIPGISNNISGSTPTTPSLPIPIKSYHHHHNHQFYVPSSPQDFKVYSPLINFPMDTSDTHLTFPESPATSSFKSKQNNILGRRPSLSSSGEHLINQFYPSSPNINVSTPKPSTPGTVTPSKSSTKSFFTEMIIDDQVASTQKSMNTPSSTLFSAPSTPTTPSLPLIVNTSLKAISPPTSSSFDRLPSIFSSLENIGSTPNIMQPISKSTINTSNVQSTSSPTSDTNNSTQNSINTTTVQSTTQEEETTITIEKEIVKEEDIIETNIKNIVDTKGEKKNTNLIAEEDGSIRFKDDDDNNEEDNEMSDI</sequence>
<feature type="compositionally biased region" description="Low complexity" evidence="7">
    <location>
        <begin position="133"/>
        <end position="145"/>
    </location>
</feature>
<feature type="region of interest" description="Disordered" evidence="7">
    <location>
        <begin position="225"/>
        <end position="293"/>
    </location>
</feature>
<dbReference type="InterPro" id="IPR013087">
    <property type="entry name" value="Znf_C2H2_type"/>
</dbReference>
<feature type="domain" description="C2H2-type" evidence="8">
    <location>
        <begin position="362"/>
        <end position="387"/>
    </location>
</feature>
<dbReference type="OMA" id="WIHFRTE"/>
<dbReference type="SUPFAM" id="SSF57667">
    <property type="entry name" value="beta-beta-alpha zinc fingers"/>
    <property type="match status" value="1"/>
</dbReference>
<evidence type="ECO:0000256" key="7">
    <source>
        <dbReference type="SAM" id="MobiDB-lite"/>
    </source>
</evidence>
<feature type="compositionally biased region" description="Low complexity" evidence="7">
    <location>
        <begin position="1039"/>
        <end position="1065"/>
    </location>
</feature>
<dbReference type="STRING" id="361077.A0A152A3J3"/>
<evidence type="ECO:0000256" key="5">
    <source>
        <dbReference type="PROSITE-ProRule" id="PRU00042"/>
    </source>
</evidence>
<evidence type="ECO:0000256" key="2">
    <source>
        <dbReference type="ARBA" id="ARBA00022737"/>
    </source>
</evidence>